<feature type="domain" description="Isochorismatase-like" evidence="1">
    <location>
        <begin position="26"/>
        <end position="179"/>
    </location>
</feature>
<dbReference type="Proteomes" id="UP000294664">
    <property type="component" value="Unassembled WGS sequence"/>
</dbReference>
<sequence length="226" mass="24080">MAPSSSNKSSVLPTGGGAALMDPSDTLVLLLDHQSGLFQTVKDIPVADLRRNVEMIAKLCTLLNIPVVTTASEPSGSNGPLMPEIHQYAPHAVYVPRKGEVNAWDNADFVAHVESTGRKTLVMAGVWTSVCVMFPALDARVAGYDVFAVIDASGDPSEMVSRTSLARFVQGGVKPTSTNALLSELHRTWARPEAASLAQLYGLVAPNYAAVMESYQRAQEAVKKAV</sequence>
<dbReference type="AlphaFoldDB" id="A0A4R3M0Y7"/>
<dbReference type="EMBL" id="SMAI01000006">
    <property type="protein sequence ID" value="TCT04777.1"/>
    <property type="molecule type" value="Genomic_DNA"/>
</dbReference>
<dbReference type="OrthoDB" id="9789777at2"/>
<dbReference type="InterPro" id="IPR053152">
    <property type="entry name" value="Hydrolase_YcaC-like"/>
</dbReference>
<dbReference type="Pfam" id="PF00857">
    <property type="entry name" value="Isochorismatase"/>
    <property type="match status" value="1"/>
</dbReference>
<keyword evidence="3" id="KW-1185">Reference proteome</keyword>
<organism evidence="2 3">
    <name type="scientific">Aquabacter spiritensis</name>
    <dbReference type="NCBI Taxonomy" id="933073"/>
    <lineage>
        <taxon>Bacteria</taxon>
        <taxon>Pseudomonadati</taxon>
        <taxon>Pseudomonadota</taxon>
        <taxon>Alphaproteobacteria</taxon>
        <taxon>Hyphomicrobiales</taxon>
        <taxon>Xanthobacteraceae</taxon>
        <taxon>Aquabacter</taxon>
    </lineage>
</organism>
<protein>
    <submittedName>
        <fullName evidence="2">Nicotinamidase-related amidase</fullName>
    </submittedName>
</protein>
<reference evidence="2 3" key="1">
    <citation type="submission" date="2019-03" db="EMBL/GenBank/DDBJ databases">
        <title>Genomic Encyclopedia of Type Strains, Phase IV (KMG-IV): sequencing the most valuable type-strain genomes for metagenomic binning, comparative biology and taxonomic classification.</title>
        <authorList>
            <person name="Goeker M."/>
        </authorList>
    </citation>
    <scope>NUCLEOTIDE SEQUENCE [LARGE SCALE GENOMIC DNA]</scope>
    <source>
        <strain evidence="2 3">DSM 9035</strain>
    </source>
</reference>
<dbReference type="InterPro" id="IPR000868">
    <property type="entry name" value="Isochorismatase-like_dom"/>
</dbReference>
<dbReference type="SUPFAM" id="SSF52499">
    <property type="entry name" value="Isochorismatase-like hydrolases"/>
    <property type="match status" value="1"/>
</dbReference>
<dbReference type="InterPro" id="IPR036380">
    <property type="entry name" value="Isochorismatase-like_sf"/>
</dbReference>
<dbReference type="RefSeq" id="WP_132031581.1">
    <property type="nucleotide sequence ID" value="NZ_SMAI01000006.1"/>
</dbReference>
<evidence type="ECO:0000259" key="1">
    <source>
        <dbReference type="Pfam" id="PF00857"/>
    </source>
</evidence>
<proteinExistence type="predicted"/>
<evidence type="ECO:0000313" key="2">
    <source>
        <dbReference type="EMBL" id="TCT04777.1"/>
    </source>
</evidence>
<dbReference type="Gene3D" id="3.40.50.850">
    <property type="entry name" value="Isochorismatase-like"/>
    <property type="match status" value="1"/>
</dbReference>
<dbReference type="PANTHER" id="PTHR43559">
    <property type="entry name" value="HYDROLASE YCAC-RELATED"/>
    <property type="match status" value="1"/>
</dbReference>
<comment type="caution">
    <text evidence="2">The sequence shown here is derived from an EMBL/GenBank/DDBJ whole genome shotgun (WGS) entry which is preliminary data.</text>
</comment>
<name>A0A4R3M0Y7_9HYPH</name>
<dbReference type="PANTHER" id="PTHR43559:SF2">
    <property type="entry name" value="HOMOLOG OF SLSA IN STM"/>
    <property type="match status" value="1"/>
</dbReference>
<evidence type="ECO:0000313" key="3">
    <source>
        <dbReference type="Proteomes" id="UP000294664"/>
    </source>
</evidence>
<accession>A0A4R3M0Y7</accession>
<gene>
    <name evidence="2" type="ORF">EDC64_106211</name>
</gene>